<dbReference type="InterPro" id="IPR028978">
    <property type="entry name" value="Chorismate_lyase_/UTRA_dom_sf"/>
</dbReference>
<dbReference type="InterPro" id="IPR036390">
    <property type="entry name" value="WH_DNA-bd_sf"/>
</dbReference>
<dbReference type="InterPro" id="IPR050679">
    <property type="entry name" value="Bact_HTH_transcr_reg"/>
</dbReference>
<dbReference type="SUPFAM" id="SSF46785">
    <property type="entry name" value="Winged helix' DNA-binding domain"/>
    <property type="match status" value="1"/>
</dbReference>
<dbReference type="EMBL" id="JAGFNS010000003">
    <property type="protein sequence ID" value="MBO3736956.1"/>
    <property type="molecule type" value="Genomic_DNA"/>
</dbReference>
<name>A0ABS3UDU6_9ACTN</name>
<accession>A0ABS3UDU6</accession>
<dbReference type="Gene3D" id="3.40.1410.10">
    <property type="entry name" value="Chorismate lyase-like"/>
    <property type="match status" value="1"/>
</dbReference>
<evidence type="ECO:0000313" key="5">
    <source>
        <dbReference type="EMBL" id="MBO3736956.1"/>
    </source>
</evidence>
<dbReference type="SUPFAM" id="SSF64288">
    <property type="entry name" value="Chorismate lyase-like"/>
    <property type="match status" value="1"/>
</dbReference>
<dbReference type="Pfam" id="PF00392">
    <property type="entry name" value="GntR"/>
    <property type="match status" value="1"/>
</dbReference>
<dbReference type="Proteomes" id="UP000679690">
    <property type="component" value="Unassembled WGS sequence"/>
</dbReference>
<dbReference type="SMART" id="SM00866">
    <property type="entry name" value="UTRA"/>
    <property type="match status" value="1"/>
</dbReference>
<dbReference type="InterPro" id="IPR011663">
    <property type="entry name" value="UTRA"/>
</dbReference>
<dbReference type="InterPro" id="IPR000524">
    <property type="entry name" value="Tscrpt_reg_HTH_GntR"/>
</dbReference>
<dbReference type="PROSITE" id="PS50949">
    <property type="entry name" value="HTH_GNTR"/>
    <property type="match status" value="1"/>
</dbReference>
<keyword evidence="2" id="KW-0238">DNA-binding</keyword>
<dbReference type="Pfam" id="PF07702">
    <property type="entry name" value="UTRA"/>
    <property type="match status" value="1"/>
</dbReference>
<keyword evidence="6" id="KW-1185">Reference proteome</keyword>
<keyword evidence="1" id="KW-0805">Transcription regulation</keyword>
<evidence type="ECO:0000256" key="1">
    <source>
        <dbReference type="ARBA" id="ARBA00023015"/>
    </source>
</evidence>
<protein>
    <submittedName>
        <fullName evidence="5">GntR family transcriptional regulator</fullName>
    </submittedName>
</protein>
<dbReference type="SMART" id="SM00345">
    <property type="entry name" value="HTH_GNTR"/>
    <property type="match status" value="1"/>
</dbReference>
<dbReference type="Gene3D" id="1.10.10.10">
    <property type="entry name" value="Winged helix-like DNA-binding domain superfamily/Winged helix DNA-binding domain"/>
    <property type="match status" value="1"/>
</dbReference>
<evidence type="ECO:0000313" key="6">
    <source>
        <dbReference type="Proteomes" id="UP000679690"/>
    </source>
</evidence>
<dbReference type="PANTHER" id="PTHR44846:SF17">
    <property type="entry name" value="GNTR-FAMILY TRANSCRIPTIONAL REGULATOR"/>
    <property type="match status" value="1"/>
</dbReference>
<organism evidence="5 6">
    <name type="scientific">Actinoplanes flavus</name>
    <dbReference type="NCBI Taxonomy" id="2820290"/>
    <lineage>
        <taxon>Bacteria</taxon>
        <taxon>Bacillati</taxon>
        <taxon>Actinomycetota</taxon>
        <taxon>Actinomycetes</taxon>
        <taxon>Micromonosporales</taxon>
        <taxon>Micromonosporaceae</taxon>
        <taxon>Actinoplanes</taxon>
    </lineage>
</organism>
<keyword evidence="3" id="KW-0804">Transcription</keyword>
<reference evidence="5 6" key="1">
    <citation type="submission" date="2021-03" db="EMBL/GenBank/DDBJ databases">
        <title>Actinoplanes flavus sp. nov., a novel actinomycete isolated from Coconut Palm rhizosphere soil.</title>
        <authorList>
            <person name="Luo X."/>
        </authorList>
    </citation>
    <scope>NUCLEOTIDE SEQUENCE [LARGE SCALE GENOMIC DNA]</scope>
    <source>
        <strain evidence="5 6">NEAU-H7</strain>
    </source>
</reference>
<evidence type="ECO:0000256" key="2">
    <source>
        <dbReference type="ARBA" id="ARBA00023125"/>
    </source>
</evidence>
<dbReference type="RefSeq" id="WP_208466189.1">
    <property type="nucleotide sequence ID" value="NZ_JAGFNS010000003.1"/>
</dbReference>
<feature type="domain" description="HTH gntR-type" evidence="4">
    <location>
        <begin position="3"/>
        <end position="71"/>
    </location>
</feature>
<dbReference type="CDD" id="cd07377">
    <property type="entry name" value="WHTH_GntR"/>
    <property type="match status" value="1"/>
</dbReference>
<proteinExistence type="predicted"/>
<dbReference type="PANTHER" id="PTHR44846">
    <property type="entry name" value="MANNOSYL-D-GLYCERATE TRANSPORT/METABOLISM SYSTEM REPRESSOR MNGR-RELATED"/>
    <property type="match status" value="1"/>
</dbReference>
<evidence type="ECO:0000259" key="4">
    <source>
        <dbReference type="PROSITE" id="PS50949"/>
    </source>
</evidence>
<sequence>MGEPAYRDVANAIRADIEARHLVDGDRLPTVRELAQRYGVPTGTVAKAVDILRADGVIVARHGRGLYVRAFGRIVRSSPDRLSRAWWGEGKAIQDRDTHGRLRVVHVVVEEAPASAVVAEALGVPVGAAVLTRARRFAVEDRIVQTAISFLPLDVVAAAPAVGYTGSGPGGIYARMTEAGLGPETFRESLVCRMPTSAEAEVMALPRGTPIIAVTRRAYTATRRCVEINEMVLDSSAYELEYVLGA</sequence>
<gene>
    <name evidence="5" type="ORF">J5X75_05440</name>
</gene>
<evidence type="ECO:0000256" key="3">
    <source>
        <dbReference type="ARBA" id="ARBA00023163"/>
    </source>
</evidence>
<comment type="caution">
    <text evidence="5">The sequence shown here is derived from an EMBL/GenBank/DDBJ whole genome shotgun (WGS) entry which is preliminary data.</text>
</comment>
<dbReference type="InterPro" id="IPR036388">
    <property type="entry name" value="WH-like_DNA-bd_sf"/>
</dbReference>